<accession>A0A5C4IZH3</accession>
<feature type="non-terminal residue" evidence="1">
    <location>
        <position position="33"/>
    </location>
</feature>
<dbReference type="AlphaFoldDB" id="A0A5C4IZH3"/>
<keyword evidence="2" id="KW-1185">Reference proteome</keyword>
<reference evidence="1 2" key="1">
    <citation type="submission" date="2019-05" db="EMBL/GenBank/DDBJ databases">
        <title>Draft genome sequence of Actinomadura sp. 14C53.</title>
        <authorList>
            <person name="Saricaoglu S."/>
            <person name="Isik K."/>
        </authorList>
    </citation>
    <scope>NUCLEOTIDE SEQUENCE [LARGE SCALE GENOMIC DNA]</scope>
    <source>
        <strain evidence="1 2">14C53</strain>
    </source>
</reference>
<dbReference type="Proteomes" id="UP000309174">
    <property type="component" value="Unassembled WGS sequence"/>
</dbReference>
<dbReference type="EMBL" id="VCKW01000415">
    <property type="protein sequence ID" value="TMQ89005.1"/>
    <property type="molecule type" value="Genomic_DNA"/>
</dbReference>
<evidence type="ECO:0000313" key="2">
    <source>
        <dbReference type="Proteomes" id="UP000309174"/>
    </source>
</evidence>
<sequence length="33" mass="3460">MPLCPRGHTSEAADYCDVCGDLMPGAQRAEPAP</sequence>
<comment type="caution">
    <text evidence="1">The sequence shown here is derived from an EMBL/GenBank/DDBJ whole genome shotgun (WGS) entry which is preliminary data.</text>
</comment>
<gene>
    <name evidence="1" type="ORF">ETD83_39470</name>
</gene>
<proteinExistence type="predicted"/>
<evidence type="ECO:0000313" key="1">
    <source>
        <dbReference type="EMBL" id="TMQ89005.1"/>
    </source>
</evidence>
<organism evidence="1 2">
    <name type="scientific">Actinomadura soli</name>
    <dbReference type="NCBI Taxonomy" id="2508997"/>
    <lineage>
        <taxon>Bacteria</taxon>
        <taxon>Bacillati</taxon>
        <taxon>Actinomycetota</taxon>
        <taxon>Actinomycetes</taxon>
        <taxon>Streptosporangiales</taxon>
        <taxon>Thermomonosporaceae</taxon>
        <taxon>Actinomadura</taxon>
    </lineage>
</organism>
<protein>
    <submittedName>
        <fullName evidence="1">Phosphopeptide-binding protein</fullName>
    </submittedName>
</protein>
<name>A0A5C4IZH3_9ACTN</name>